<dbReference type="InterPro" id="IPR028896">
    <property type="entry name" value="GcvT/YgfZ/DmdA"/>
</dbReference>
<dbReference type="InterPro" id="IPR006222">
    <property type="entry name" value="GCVT_N"/>
</dbReference>
<dbReference type="FunFam" id="2.40.30.110:FF:000003">
    <property type="entry name" value="Aminomethyltransferase"/>
    <property type="match status" value="1"/>
</dbReference>
<dbReference type="GO" id="GO:0008483">
    <property type="term" value="F:transaminase activity"/>
    <property type="evidence" value="ECO:0007669"/>
    <property type="project" value="UniProtKB-KW"/>
</dbReference>
<evidence type="ECO:0000259" key="9">
    <source>
        <dbReference type="Pfam" id="PF01571"/>
    </source>
</evidence>
<dbReference type="HAMAP" id="MF_00259">
    <property type="entry name" value="GcvT"/>
    <property type="match status" value="1"/>
</dbReference>
<comment type="similarity">
    <text evidence="1 7">Belongs to the GcvT family.</text>
</comment>
<keyword evidence="3 7" id="KW-0032">Aminotransferase</keyword>
<dbReference type="GO" id="GO:0004047">
    <property type="term" value="F:aminomethyltransferase activity"/>
    <property type="evidence" value="ECO:0007669"/>
    <property type="project" value="UniProtKB-UniRule"/>
</dbReference>
<evidence type="ECO:0000313" key="11">
    <source>
        <dbReference type="EMBL" id="MCF4006245.1"/>
    </source>
</evidence>
<dbReference type="PANTHER" id="PTHR43757:SF2">
    <property type="entry name" value="AMINOMETHYLTRANSFERASE, MITOCHONDRIAL"/>
    <property type="match status" value="1"/>
</dbReference>
<evidence type="ECO:0000256" key="5">
    <source>
        <dbReference type="ARBA" id="ARBA00031395"/>
    </source>
</evidence>
<dbReference type="InterPro" id="IPR029043">
    <property type="entry name" value="GcvT/YgfZ_C"/>
</dbReference>
<evidence type="ECO:0000256" key="8">
    <source>
        <dbReference type="PIRSR" id="PIRSR006487-1"/>
    </source>
</evidence>
<dbReference type="AlphaFoldDB" id="A0A9X1TXL6"/>
<dbReference type="NCBIfam" id="NF001567">
    <property type="entry name" value="PRK00389.1"/>
    <property type="match status" value="1"/>
</dbReference>
<dbReference type="InterPro" id="IPR006223">
    <property type="entry name" value="GcvT"/>
</dbReference>
<dbReference type="InterPro" id="IPR022903">
    <property type="entry name" value="GcvT_bac"/>
</dbReference>
<dbReference type="PIRSF" id="PIRSF006487">
    <property type="entry name" value="GcvT"/>
    <property type="match status" value="1"/>
</dbReference>
<feature type="binding site" evidence="8">
    <location>
        <position position="205"/>
    </location>
    <ligand>
        <name>substrate</name>
    </ligand>
</feature>
<organism evidence="11 12">
    <name type="scientific">Corynebacterium uropygiale</name>
    <dbReference type="NCBI Taxonomy" id="1775911"/>
    <lineage>
        <taxon>Bacteria</taxon>
        <taxon>Bacillati</taxon>
        <taxon>Actinomycetota</taxon>
        <taxon>Actinomycetes</taxon>
        <taxon>Mycobacteriales</taxon>
        <taxon>Corynebacteriaceae</taxon>
        <taxon>Corynebacterium</taxon>
    </lineage>
</organism>
<evidence type="ECO:0000313" key="12">
    <source>
        <dbReference type="Proteomes" id="UP001139336"/>
    </source>
</evidence>
<keyword evidence="4 7" id="KW-0808">Transferase</keyword>
<dbReference type="GO" id="GO:0005829">
    <property type="term" value="C:cytosol"/>
    <property type="evidence" value="ECO:0007669"/>
    <property type="project" value="TreeGrafter"/>
</dbReference>
<dbReference type="EC" id="2.1.2.10" evidence="2 7"/>
<evidence type="ECO:0000256" key="7">
    <source>
        <dbReference type="HAMAP-Rule" id="MF_00259"/>
    </source>
</evidence>
<dbReference type="NCBIfam" id="TIGR00528">
    <property type="entry name" value="gcvT"/>
    <property type="match status" value="1"/>
</dbReference>
<dbReference type="SUPFAM" id="SSF101790">
    <property type="entry name" value="Aminomethyltransferase beta-barrel domain"/>
    <property type="match status" value="1"/>
</dbReference>
<reference evidence="11" key="1">
    <citation type="submission" date="2022-01" db="EMBL/GenBank/DDBJ databases">
        <title>Corynebacterium sp. nov isolated from isolated from the feces of the greater white-fronted geese (Anser albifrons) at Poyang Lake, PR China.</title>
        <authorList>
            <person name="Liu Q."/>
        </authorList>
    </citation>
    <scope>NUCLEOTIDE SEQUENCE</scope>
    <source>
        <strain evidence="11">JCM 32435</strain>
    </source>
</reference>
<evidence type="ECO:0000256" key="3">
    <source>
        <dbReference type="ARBA" id="ARBA00022576"/>
    </source>
</evidence>
<dbReference type="InterPro" id="IPR013977">
    <property type="entry name" value="GcvT_C"/>
</dbReference>
<dbReference type="Pfam" id="PF08669">
    <property type="entry name" value="GCV_T_C"/>
    <property type="match status" value="1"/>
</dbReference>
<dbReference type="GO" id="GO:0019464">
    <property type="term" value="P:glycine decarboxylation via glycine cleavage system"/>
    <property type="evidence" value="ECO:0007669"/>
    <property type="project" value="UniProtKB-UniRule"/>
</dbReference>
<dbReference type="InterPro" id="IPR027266">
    <property type="entry name" value="TrmE/GcvT-like"/>
</dbReference>
<dbReference type="PANTHER" id="PTHR43757">
    <property type="entry name" value="AMINOMETHYLTRANSFERASE"/>
    <property type="match status" value="1"/>
</dbReference>
<dbReference type="Gene3D" id="3.30.1360.120">
    <property type="entry name" value="Probable tRNA modification gtpase trme, domain 1"/>
    <property type="match status" value="1"/>
</dbReference>
<dbReference type="Proteomes" id="UP001139336">
    <property type="component" value="Unassembled WGS sequence"/>
</dbReference>
<evidence type="ECO:0000259" key="10">
    <source>
        <dbReference type="Pfam" id="PF08669"/>
    </source>
</evidence>
<comment type="catalytic activity">
    <reaction evidence="6 7">
        <text>N(6)-[(R)-S(8)-aminomethyldihydrolipoyl]-L-lysyl-[protein] + (6S)-5,6,7,8-tetrahydrofolate = N(6)-[(R)-dihydrolipoyl]-L-lysyl-[protein] + (6R)-5,10-methylene-5,6,7,8-tetrahydrofolate + NH4(+)</text>
        <dbReference type="Rhea" id="RHEA:16945"/>
        <dbReference type="Rhea" id="RHEA-COMP:10475"/>
        <dbReference type="Rhea" id="RHEA-COMP:10492"/>
        <dbReference type="ChEBI" id="CHEBI:15636"/>
        <dbReference type="ChEBI" id="CHEBI:28938"/>
        <dbReference type="ChEBI" id="CHEBI:57453"/>
        <dbReference type="ChEBI" id="CHEBI:83100"/>
        <dbReference type="ChEBI" id="CHEBI:83143"/>
        <dbReference type="EC" id="2.1.2.10"/>
    </reaction>
</comment>
<evidence type="ECO:0000256" key="6">
    <source>
        <dbReference type="ARBA" id="ARBA00047665"/>
    </source>
</evidence>
<proteinExistence type="inferred from homology"/>
<comment type="subunit">
    <text evidence="7">The glycine cleavage system is composed of four proteins: P, T, L and H.</text>
</comment>
<dbReference type="FunFam" id="3.30.70.1400:FF:000001">
    <property type="entry name" value="Aminomethyltransferase"/>
    <property type="match status" value="1"/>
</dbReference>
<dbReference type="RefSeq" id="WP_236118014.1">
    <property type="nucleotide sequence ID" value="NZ_JAKGSI010000001.1"/>
</dbReference>
<feature type="domain" description="Aminomethyltransferase C-terminal" evidence="10">
    <location>
        <begin position="288"/>
        <end position="366"/>
    </location>
</feature>
<gene>
    <name evidence="7 11" type="primary">gcvT</name>
    <name evidence="11" type="ORF">L1O03_03510</name>
</gene>
<comment type="caution">
    <text evidence="11">The sequence shown here is derived from an EMBL/GenBank/DDBJ whole genome shotgun (WGS) entry which is preliminary data.</text>
</comment>
<evidence type="ECO:0000256" key="2">
    <source>
        <dbReference type="ARBA" id="ARBA00012616"/>
    </source>
</evidence>
<comment type="function">
    <text evidence="7">The glycine cleavage system catalyzes the degradation of glycine.</text>
</comment>
<name>A0A9X1TXL6_9CORY</name>
<dbReference type="EMBL" id="JAKGSI010000001">
    <property type="protein sequence ID" value="MCF4006245.1"/>
    <property type="molecule type" value="Genomic_DNA"/>
</dbReference>
<evidence type="ECO:0000256" key="4">
    <source>
        <dbReference type="ARBA" id="ARBA00022679"/>
    </source>
</evidence>
<dbReference type="Pfam" id="PF01571">
    <property type="entry name" value="GCV_T"/>
    <property type="match status" value="1"/>
</dbReference>
<keyword evidence="12" id="KW-1185">Reference proteome</keyword>
<feature type="domain" description="GCVT N-terminal" evidence="9">
    <location>
        <begin position="7"/>
        <end position="270"/>
    </location>
</feature>
<protein>
    <recommendedName>
        <fullName evidence="2 7">Aminomethyltransferase</fullName>
        <ecNumber evidence="2 7">2.1.2.10</ecNumber>
    </recommendedName>
    <alternativeName>
        <fullName evidence="5 7">Glycine cleavage system T protein</fullName>
    </alternativeName>
</protein>
<dbReference type="SUPFAM" id="SSF103025">
    <property type="entry name" value="Folate-binding domain"/>
    <property type="match status" value="1"/>
</dbReference>
<evidence type="ECO:0000256" key="1">
    <source>
        <dbReference type="ARBA" id="ARBA00008609"/>
    </source>
</evidence>
<accession>A0A9X1TXL6</accession>
<dbReference type="Gene3D" id="2.40.30.110">
    <property type="entry name" value="Aminomethyltransferase beta-barrel domains"/>
    <property type="match status" value="1"/>
</dbReference>
<sequence>MSKTTALYPEHESLGASFTDFGGWTMPLKYKNELEEHRAVRGDAGLFDLSHMGELRVRGPEAARFLDRALISALSSLAVGRAKYSMALNDEGGIIDDLITYRLGEEDFLVIPNASNKDTVLESFRRTAEGLDVSIEDATDTTTLIAVQGPRSAALLTSLLTEESATAASELRYYAWTTVTFTDPELTDIPIIAARTGYTGEDGFELYISDNPEASRRVWTLCREAGATPCGLAARDSLRLEAGMPLYGHELSTELSPADAGLAVLIGKKKEEAFVGKEALEKKPAPSRVLAGLRGEGRRAAREGAVLYTADGQEVGQVTSGQLSPTLGYPVALAYLEKEYSDVGTELEADIRGKRYPYAVCATPFYRREK</sequence>
<dbReference type="Gene3D" id="3.30.70.1400">
    <property type="entry name" value="Aminomethyltransferase beta-barrel domains"/>
    <property type="match status" value="1"/>
</dbReference>
<dbReference type="GO" id="GO:0005960">
    <property type="term" value="C:glycine cleavage complex"/>
    <property type="evidence" value="ECO:0007669"/>
    <property type="project" value="InterPro"/>
</dbReference>
<dbReference type="Gene3D" id="4.10.1250.10">
    <property type="entry name" value="Aminomethyltransferase fragment"/>
    <property type="match status" value="1"/>
</dbReference>